<protein>
    <submittedName>
        <fullName evidence="2">Uncharacterized protein</fullName>
    </submittedName>
</protein>
<name>A0A066WUV9_COLSU</name>
<dbReference type="OrthoDB" id="4836723at2759"/>
<evidence type="ECO:0000256" key="1">
    <source>
        <dbReference type="SAM" id="MobiDB-lite"/>
    </source>
</evidence>
<evidence type="ECO:0000313" key="2">
    <source>
        <dbReference type="EMBL" id="KDN60477.1"/>
    </source>
</evidence>
<proteinExistence type="predicted"/>
<dbReference type="HOGENOM" id="CLU_613949_0_0_1"/>
<comment type="caution">
    <text evidence="2">The sequence shown here is derived from an EMBL/GenBank/DDBJ whole genome shotgun (WGS) entry which is preliminary data.</text>
</comment>
<evidence type="ECO:0000313" key="3">
    <source>
        <dbReference type="Proteomes" id="UP000027238"/>
    </source>
</evidence>
<organism evidence="2 3">
    <name type="scientific">Colletotrichum sublineola</name>
    <name type="common">Sorghum anthracnose fungus</name>
    <dbReference type="NCBI Taxonomy" id="1173701"/>
    <lineage>
        <taxon>Eukaryota</taxon>
        <taxon>Fungi</taxon>
        <taxon>Dikarya</taxon>
        <taxon>Ascomycota</taxon>
        <taxon>Pezizomycotina</taxon>
        <taxon>Sordariomycetes</taxon>
        <taxon>Hypocreomycetidae</taxon>
        <taxon>Glomerellales</taxon>
        <taxon>Glomerellaceae</taxon>
        <taxon>Colletotrichum</taxon>
        <taxon>Colletotrichum graminicola species complex</taxon>
    </lineage>
</organism>
<dbReference type="eggNOG" id="ENOG502T4YI">
    <property type="taxonomic scope" value="Eukaryota"/>
</dbReference>
<sequence length="446" mass="50795">MPPGNAALHRSWNQFLDYHNLRVVFQTSLNQIDEQCADAIEALRASSQRREEVRDAILRLWDSTGLAADCLPSDVNPHWRAEEQLLKPTALRLAARRARLAEKKAEEERLDGSLWDPMSFTLDMFAPTKRESSKEKGKRKRERKSEGTETTLEVITSLANTDYFVGHVPGDPIFSYDPQPAFRPADERNFTYRGRVPRDPGEDMLRLQLLLPRVLAQLVVLIAFFPENPSVVPVECIKMLDEVDGLGDELFRTIRHFWKAKYASMSAAEAALYMHFLRSSPLMQELVWLIHGVCLDDTRHRSPQEKRRVRHLWTKMLPVVQVLTSDKMAGWSACEALLRIVELHVKDQDRRARDMVFKEGQYGRALVYREGVVINKVCPNSISSSSSLDSRCFKAGESVDPELELELELGPSMQPCKGSWRSSVGLWPVVWQPPPCRKGGALVAHL</sequence>
<keyword evidence="3" id="KW-1185">Reference proteome</keyword>
<accession>A0A066WUV9</accession>
<feature type="region of interest" description="Disordered" evidence="1">
    <location>
        <begin position="126"/>
        <end position="150"/>
    </location>
</feature>
<dbReference type="AlphaFoldDB" id="A0A066WUV9"/>
<reference evidence="3" key="1">
    <citation type="journal article" date="2014" name="Genome Announc.">
        <title>Draft genome sequence of Colletotrichum sublineola, a destructive pathogen of cultivated sorghum.</title>
        <authorList>
            <person name="Baroncelli R."/>
            <person name="Sanz-Martin J.M."/>
            <person name="Rech G.E."/>
            <person name="Sukno S.A."/>
            <person name="Thon M.R."/>
        </authorList>
    </citation>
    <scope>NUCLEOTIDE SEQUENCE [LARGE SCALE GENOMIC DNA]</scope>
    <source>
        <strain evidence="3">TX430BB</strain>
    </source>
</reference>
<dbReference type="Proteomes" id="UP000027238">
    <property type="component" value="Unassembled WGS sequence"/>
</dbReference>
<gene>
    <name evidence="2" type="ORF">CSUB01_06037</name>
</gene>
<dbReference type="OMA" id="IDEQCAD"/>
<dbReference type="EMBL" id="JMSE01001507">
    <property type="protein sequence ID" value="KDN60477.1"/>
    <property type="molecule type" value="Genomic_DNA"/>
</dbReference>